<sequence length="96" mass="10824">MSESRGSIILPPLIAVYPVLCGRIDVYGWTQGLVEASPRPTKTSTRSDFKFSYPIFRFATGLTRPRLPGLRVNWVLLRVPSRHGISDSFLVLYSKL</sequence>
<reference evidence="1" key="1">
    <citation type="submission" date="2023-06" db="EMBL/GenBank/DDBJ databases">
        <authorList>
            <consortium name="Lawrence Berkeley National Laboratory"/>
            <person name="Ahrendt S."/>
            <person name="Sahu N."/>
            <person name="Indic B."/>
            <person name="Wong-Bajracharya J."/>
            <person name="Merenyi Z."/>
            <person name="Ke H.-M."/>
            <person name="Monk M."/>
            <person name="Kocsube S."/>
            <person name="Drula E."/>
            <person name="Lipzen A."/>
            <person name="Balint B."/>
            <person name="Henrissat B."/>
            <person name="Andreopoulos B."/>
            <person name="Martin F.M."/>
            <person name="Harder C.B."/>
            <person name="Rigling D."/>
            <person name="Ford K.L."/>
            <person name="Foster G.D."/>
            <person name="Pangilinan J."/>
            <person name="Papanicolaou A."/>
            <person name="Barry K."/>
            <person name="LaButti K."/>
            <person name="Viragh M."/>
            <person name="Koriabine M."/>
            <person name="Yan M."/>
            <person name="Riley R."/>
            <person name="Champramary S."/>
            <person name="Plett K.L."/>
            <person name="Tsai I.J."/>
            <person name="Slot J."/>
            <person name="Sipos G."/>
            <person name="Plett J."/>
            <person name="Nagy L.G."/>
            <person name="Grigoriev I.V."/>
        </authorList>
    </citation>
    <scope>NUCLEOTIDE SEQUENCE</scope>
    <source>
        <strain evidence="1">ICMP 16352</strain>
    </source>
</reference>
<gene>
    <name evidence="1" type="ORF">IW261DRAFT_441777</name>
</gene>
<proteinExistence type="predicted"/>
<accession>A0AA39P2L6</accession>
<organism evidence="1 2">
    <name type="scientific">Armillaria novae-zelandiae</name>
    <dbReference type="NCBI Taxonomy" id="153914"/>
    <lineage>
        <taxon>Eukaryota</taxon>
        <taxon>Fungi</taxon>
        <taxon>Dikarya</taxon>
        <taxon>Basidiomycota</taxon>
        <taxon>Agaricomycotina</taxon>
        <taxon>Agaricomycetes</taxon>
        <taxon>Agaricomycetidae</taxon>
        <taxon>Agaricales</taxon>
        <taxon>Marasmiineae</taxon>
        <taxon>Physalacriaceae</taxon>
        <taxon>Armillaria</taxon>
    </lineage>
</organism>
<evidence type="ECO:0000313" key="2">
    <source>
        <dbReference type="Proteomes" id="UP001175227"/>
    </source>
</evidence>
<evidence type="ECO:0000313" key="1">
    <source>
        <dbReference type="EMBL" id="KAK0476150.1"/>
    </source>
</evidence>
<name>A0AA39P2L6_9AGAR</name>
<keyword evidence="2" id="KW-1185">Reference proteome</keyword>
<comment type="caution">
    <text evidence="1">The sequence shown here is derived from an EMBL/GenBank/DDBJ whole genome shotgun (WGS) entry which is preliminary data.</text>
</comment>
<dbReference type="EMBL" id="JAUEPR010000021">
    <property type="protein sequence ID" value="KAK0476150.1"/>
    <property type="molecule type" value="Genomic_DNA"/>
</dbReference>
<dbReference type="Proteomes" id="UP001175227">
    <property type="component" value="Unassembled WGS sequence"/>
</dbReference>
<protein>
    <submittedName>
        <fullName evidence="1">Uncharacterized protein</fullName>
    </submittedName>
</protein>
<dbReference type="AlphaFoldDB" id="A0AA39P2L6"/>